<name>A0A7X0P8C3_9ACTN</name>
<sequence length="707" mass="75097">MIRKAALLATLSAALLAPMVAVTPGSAAAKPAVTAQRQGYTVSISSITPEAPRNLTDEIKLTGTVRNDTGAASSGLQVRLRYSNQKFADRAAMAAYQSDQNTATLPVNVSTRNSYMDIPPLAAGGTAEWTITATPVQLGLREFGVYPIAVDIAQYSVPLAAQRTYLTYAPATPQKLPRNKLAIALPVIDQPHRSTDDGAFVDDKLSQSLTGRGRLADLARIAQSAPTTVTWVFDPALLDDVSRMAKGYSVKTKDGEEKKPASAEADQWLKTMRSALAASPVVATPYADPDVAALAHQGLDTQTGRAIELGGQTARALLNQNAKTNINWPANGLLDPDALDLLSVSDVDTVLLNSTNLPPQQTVTTTPDAASTLDSVNGPVTALVADAELSRLFEPATSTSVLLSTQRFIAETAMIASEQAQPGQTAPRSLVIAPSRRWNPNPTLVTALIKTAGRLPWLQPATLESIKPGRASVPRAGLTYTDQDRKEELTRKYLDPVRDTWSKAQLTSLITAQKTQSRFDAAVLRLTSSAWRNSTRMGRSVTNVVEKAVDDQLAKIKITGAGPGSSRGIAGSNGVVPISVKNELSVPIELFIEVKSVNPDLLTVNFPQPESLLIGGGQSGTVQVPMTAAPDTSGDATVTVQLKTADGQPYGKPQRLTIRTTGYTGIALVIVGAALTVMLAAVVTRLLRRRSQRKLARAAKNRESETV</sequence>
<gene>
    <name evidence="3" type="ORF">HD593_011719</name>
</gene>
<keyword evidence="1" id="KW-0472">Membrane</keyword>
<keyword evidence="4" id="KW-1185">Reference proteome</keyword>
<evidence type="ECO:0008006" key="5">
    <source>
        <dbReference type="Google" id="ProtNLM"/>
    </source>
</evidence>
<accession>A0A7X0P8C3</accession>
<comment type="caution">
    <text evidence="3">The sequence shown here is derived from an EMBL/GenBank/DDBJ whole genome shotgun (WGS) entry which is preliminary data.</text>
</comment>
<proteinExistence type="predicted"/>
<keyword evidence="2" id="KW-0732">Signal</keyword>
<evidence type="ECO:0000256" key="1">
    <source>
        <dbReference type="SAM" id="Phobius"/>
    </source>
</evidence>
<dbReference type="AlphaFoldDB" id="A0A7X0P8C3"/>
<feature type="transmembrane region" description="Helical" evidence="1">
    <location>
        <begin position="662"/>
        <end position="687"/>
    </location>
</feature>
<keyword evidence="1" id="KW-1133">Transmembrane helix</keyword>
<evidence type="ECO:0000313" key="3">
    <source>
        <dbReference type="EMBL" id="MBB6556924.1"/>
    </source>
</evidence>
<dbReference type="Proteomes" id="UP000565579">
    <property type="component" value="Unassembled WGS sequence"/>
</dbReference>
<protein>
    <recommendedName>
        <fullName evidence="5">Secreted protein</fullName>
    </recommendedName>
</protein>
<keyword evidence="1" id="KW-0812">Transmembrane</keyword>
<feature type="chain" id="PRO_5030509297" description="Secreted protein" evidence="2">
    <location>
        <begin position="30"/>
        <end position="707"/>
    </location>
</feature>
<dbReference type="InterPro" id="IPR046112">
    <property type="entry name" value="DUF6049"/>
</dbReference>
<dbReference type="RefSeq" id="WP_185111340.1">
    <property type="nucleotide sequence ID" value="NZ_BAAAXY010000278.1"/>
</dbReference>
<reference evidence="3 4" key="1">
    <citation type="submission" date="2020-08" db="EMBL/GenBank/DDBJ databases">
        <title>Sequencing the genomes of 1000 actinobacteria strains.</title>
        <authorList>
            <person name="Klenk H.-P."/>
        </authorList>
    </citation>
    <scope>NUCLEOTIDE SEQUENCE [LARGE SCALE GENOMIC DNA]</scope>
    <source>
        <strain evidence="3 4">DSM 43768</strain>
    </source>
</reference>
<organism evidence="3 4">
    <name type="scientific">Nonomuraea rubra</name>
    <dbReference type="NCBI Taxonomy" id="46180"/>
    <lineage>
        <taxon>Bacteria</taxon>
        <taxon>Bacillati</taxon>
        <taxon>Actinomycetota</taxon>
        <taxon>Actinomycetes</taxon>
        <taxon>Streptosporangiales</taxon>
        <taxon>Streptosporangiaceae</taxon>
        <taxon>Nonomuraea</taxon>
    </lineage>
</organism>
<evidence type="ECO:0000256" key="2">
    <source>
        <dbReference type="SAM" id="SignalP"/>
    </source>
</evidence>
<evidence type="ECO:0000313" key="4">
    <source>
        <dbReference type="Proteomes" id="UP000565579"/>
    </source>
</evidence>
<dbReference type="EMBL" id="JACHMI010000001">
    <property type="protein sequence ID" value="MBB6556924.1"/>
    <property type="molecule type" value="Genomic_DNA"/>
</dbReference>
<dbReference type="Pfam" id="PF19516">
    <property type="entry name" value="DUF6049"/>
    <property type="match status" value="1"/>
</dbReference>
<feature type="signal peptide" evidence="2">
    <location>
        <begin position="1"/>
        <end position="29"/>
    </location>
</feature>